<accession>A0A915D7Q2</accession>
<sequence length="127" mass="14307">MQSRKLAASRRSKSAEPSSERKPRTMQMGSNDIRRGVHGIHVKISKRLRSSSHVVSSVVKSGGFCSISSKVQPYLQSPARKLTLALMTSTKYVMRPLKIRLQRQQIKTAMCHRKTANFEMFANNVSC</sequence>
<reference evidence="3" key="1">
    <citation type="submission" date="2022-11" db="UniProtKB">
        <authorList>
            <consortium name="WormBaseParasite"/>
        </authorList>
    </citation>
    <scope>IDENTIFICATION</scope>
</reference>
<keyword evidence="2" id="KW-1185">Reference proteome</keyword>
<evidence type="ECO:0000256" key="1">
    <source>
        <dbReference type="SAM" id="MobiDB-lite"/>
    </source>
</evidence>
<dbReference type="Proteomes" id="UP000887574">
    <property type="component" value="Unplaced"/>
</dbReference>
<dbReference type="WBParaSite" id="jg16429">
    <property type="protein sequence ID" value="jg16429"/>
    <property type="gene ID" value="jg16429"/>
</dbReference>
<dbReference type="AlphaFoldDB" id="A0A915D7Q2"/>
<evidence type="ECO:0000313" key="3">
    <source>
        <dbReference type="WBParaSite" id="jg16429"/>
    </source>
</evidence>
<protein>
    <submittedName>
        <fullName evidence="3">Uncharacterized protein</fullName>
    </submittedName>
</protein>
<feature type="region of interest" description="Disordered" evidence="1">
    <location>
        <begin position="1"/>
        <end position="32"/>
    </location>
</feature>
<name>A0A915D7Q2_9BILA</name>
<evidence type="ECO:0000313" key="2">
    <source>
        <dbReference type="Proteomes" id="UP000887574"/>
    </source>
</evidence>
<organism evidence="2 3">
    <name type="scientific">Ditylenchus dipsaci</name>
    <dbReference type="NCBI Taxonomy" id="166011"/>
    <lineage>
        <taxon>Eukaryota</taxon>
        <taxon>Metazoa</taxon>
        <taxon>Ecdysozoa</taxon>
        <taxon>Nematoda</taxon>
        <taxon>Chromadorea</taxon>
        <taxon>Rhabditida</taxon>
        <taxon>Tylenchina</taxon>
        <taxon>Tylenchomorpha</taxon>
        <taxon>Sphaerularioidea</taxon>
        <taxon>Anguinidae</taxon>
        <taxon>Anguininae</taxon>
        <taxon>Ditylenchus</taxon>
    </lineage>
</organism>
<proteinExistence type="predicted"/>